<accession>A0ABT1W4Y9</accession>
<name>A0ABT1W4Y9_9PROT</name>
<dbReference type="EMBL" id="JAMSKV010000003">
    <property type="protein sequence ID" value="MCQ8277946.1"/>
    <property type="molecule type" value="Genomic_DNA"/>
</dbReference>
<feature type="transmembrane region" description="Helical" evidence="1">
    <location>
        <begin position="48"/>
        <end position="64"/>
    </location>
</feature>
<keyword evidence="1" id="KW-0472">Membrane</keyword>
<comment type="caution">
    <text evidence="2">The sequence shown here is derived from an EMBL/GenBank/DDBJ whole genome shotgun (WGS) entry which is preliminary data.</text>
</comment>
<evidence type="ECO:0008006" key="4">
    <source>
        <dbReference type="Google" id="ProtNLM"/>
    </source>
</evidence>
<dbReference type="Proteomes" id="UP001524587">
    <property type="component" value="Unassembled WGS sequence"/>
</dbReference>
<keyword evidence="1" id="KW-0812">Transmembrane</keyword>
<reference evidence="2 3" key="1">
    <citation type="submission" date="2022-06" db="EMBL/GenBank/DDBJ databases">
        <title>Endosaccharibacter gen. nov., sp. nov., endophytic bacteria isolated from sugarcane.</title>
        <authorList>
            <person name="Pitiwittayakul N."/>
            <person name="Yukphan P."/>
            <person name="Charoenyingcharoen P."/>
            <person name="Tanasupawat S."/>
        </authorList>
    </citation>
    <scope>NUCLEOTIDE SEQUENCE [LARGE SCALE GENOMIC DNA]</scope>
    <source>
        <strain evidence="2 3">KSS8</strain>
    </source>
</reference>
<dbReference type="RefSeq" id="WP_422863402.1">
    <property type="nucleotide sequence ID" value="NZ_JAMSKV010000003.1"/>
</dbReference>
<evidence type="ECO:0000256" key="1">
    <source>
        <dbReference type="SAM" id="Phobius"/>
    </source>
</evidence>
<organism evidence="2 3">
    <name type="scientific">Endosaccharibacter trunci</name>
    <dbReference type="NCBI Taxonomy" id="2812733"/>
    <lineage>
        <taxon>Bacteria</taxon>
        <taxon>Pseudomonadati</taxon>
        <taxon>Pseudomonadota</taxon>
        <taxon>Alphaproteobacteria</taxon>
        <taxon>Acetobacterales</taxon>
        <taxon>Acetobacteraceae</taxon>
        <taxon>Endosaccharibacter</taxon>
    </lineage>
</organism>
<protein>
    <recommendedName>
        <fullName evidence="4">DUF3098 domain-containing protein</fullName>
    </recommendedName>
</protein>
<keyword evidence="1" id="KW-1133">Transmembrane helix</keyword>
<gene>
    <name evidence="2" type="ORF">NFI95_05740</name>
</gene>
<feature type="transmembrane region" description="Helical" evidence="1">
    <location>
        <begin position="7"/>
        <end position="28"/>
    </location>
</feature>
<evidence type="ECO:0000313" key="3">
    <source>
        <dbReference type="Proteomes" id="UP001524587"/>
    </source>
</evidence>
<proteinExistence type="predicted"/>
<evidence type="ECO:0000313" key="2">
    <source>
        <dbReference type="EMBL" id="MCQ8277946.1"/>
    </source>
</evidence>
<sequence>MLINRAVTIAVLLVVGLLILSIGTWMLAFNPHSSNVTLFSGRWVLERLPVAIGLVMVVIGFRMLSSTKVPVPVMTDDDPAP</sequence>
<keyword evidence="3" id="KW-1185">Reference proteome</keyword>